<dbReference type="Proteomes" id="UP001054945">
    <property type="component" value="Unassembled WGS sequence"/>
</dbReference>
<organism evidence="2 3">
    <name type="scientific">Caerostris extrusa</name>
    <name type="common">Bark spider</name>
    <name type="synonym">Caerostris bankana</name>
    <dbReference type="NCBI Taxonomy" id="172846"/>
    <lineage>
        <taxon>Eukaryota</taxon>
        <taxon>Metazoa</taxon>
        <taxon>Ecdysozoa</taxon>
        <taxon>Arthropoda</taxon>
        <taxon>Chelicerata</taxon>
        <taxon>Arachnida</taxon>
        <taxon>Araneae</taxon>
        <taxon>Araneomorphae</taxon>
        <taxon>Entelegynae</taxon>
        <taxon>Araneoidea</taxon>
        <taxon>Araneidae</taxon>
        <taxon>Caerostris</taxon>
    </lineage>
</organism>
<evidence type="ECO:0000256" key="1">
    <source>
        <dbReference type="SAM" id="SignalP"/>
    </source>
</evidence>
<keyword evidence="1" id="KW-0732">Signal</keyword>
<evidence type="ECO:0000313" key="3">
    <source>
        <dbReference type="Proteomes" id="UP001054945"/>
    </source>
</evidence>
<reference evidence="2 3" key="1">
    <citation type="submission" date="2021-06" db="EMBL/GenBank/DDBJ databases">
        <title>Caerostris extrusa draft genome.</title>
        <authorList>
            <person name="Kono N."/>
            <person name="Arakawa K."/>
        </authorList>
    </citation>
    <scope>NUCLEOTIDE SEQUENCE [LARGE SCALE GENOMIC DNA]</scope>
</reference>
<accession>A0AAV4MNW5</accession>
<evidence type="ECO:0000313" key="2">
    <source>
        <dbReference type="EMBL" id="GIX74063.1"/>
    </source>
</evidence>
<feature type="chain" id="PRO_5043674590" evidence="1">
    <location>
        <begin position="23"/>
        <end position="77"/>
    </location>
</feature>
<protein>
    <submittedName>
        <fullName evidence="2">Uncharacterized protein</fullName>
    </submittedName>
</protein>
<dbReference type="AlphaFoldDB" id="A0AAV4MNW5"/>
<feature type="signal peptide" evidence="1">
    <location>
        <begin position="1"/>
        <end position="22"/>
    </location>
</feature>
<sequence>MKKVGFFLIALLVAAASSFCLGADLPNFGHLGKRYQSAIFGVVIAHQRMKKILQGLSLIGEECFSSWWTMKNSRLGS</sequence>
<name>A0AAV4MNW5_CAEEX</name>
<proteinExistence type="predicted"/>
<keyword evidence="3" id="KW-1185">Reference proteome</keyword>
<dbReference type="EMBL" id="BPLR01020022">
    <property type="protein sequence ID" value="GIX74063.1"/>
    <property type="molecule type" value="Genomic_DNA"/>
</dbReference>
<comment type="caution">
    <text evidence="2">The sequence shown here is derived from an EMBL/GenBank/DDBJ whole genome shotgun (WGS) entry which is preliminary data.</text>
</comment>
<gene>
    <name evidence="2" type="ORF">CEXT_247761</name>
</gene>